<dbReference type="Proteomes" id="UP000317429">
    <property type="component" value="Chromosome"/>
</dbReference>
<keyword evidence="6 7" id="KW-0067">ATP-binding</keyword>
<accession>A0A518D5Z7</accession>
<evidence type="ECO:0000256" key="5">
    <source>
        <dbReference type="ARBA" id="ARBA00022777"/>
    </source>
</evidence>
<dbReference type="AlphaFoldDB" id="A0A518D5Z7"/>
<evidence type="ECO:0000256" key="2">
    <source>
        <dbReference type="ARBA" id="ARBA00022527"/>
    </source>
</evidence>
<sequence length="486" mass="53115">MTDLNGQQLGDYRVLRRLGRGAMAEVFLAEQLSLGRQVALKVLGEELARDPTYVARFQHEARAAARLVHPGIVQIYEVGCCDGRYYIAQEYVPGRNLGELIERDGTLPAGLVLGVLRQTAAALAKAAEQGIVHRDIKPENLLLSRSGEVKVADFGLARVDQPDGVKLTQVGVTMGTPLYMSPEQVEGKHLDPRSDIYSLGVAAYHLLCGQPPFQGDTPLAVAVKHLREKPEPLVDRCPDLPVALARIIERMMQKKPEDRFDSPSELLSELRALTRTAIDEGWTETGDDGAAFETLALTGASPAATRRLDQLLGATAQLDLQRPKRRGWMLVVAACLLAGLAFGVATRPKPLLAGVGQQPIAKPDVASQLLHAKFVDNEAAWLLVMERFPDADFNYHYMAKQGLLRLYLSQDQNGKAERLARELASASEDQMPTRVFGKAAEVVLAVRAGDAVAARTAWARFPQPERGLLDGDMARRLDEAVQQMGL</sequence>
<dbReference type="InterPro" id="IPR008271">
    <property type="entry name" value="Ser/Thr_kinase_AS"/>
</dbReference>
<reference evidence="9 10" key="1">
    <citation type="submission" date="2019-02" db="EMBL/GenBank/DDBJ databases">
        <title>Deep-cultivation of Planctomycetes and their phenomic and genomic characterization uncovers novel biology.</title>
        <authorList>
            <person name="Wiegand S."/>
            <person name="Jogler M."/>
            <person name="Boedeker C."/>
            <person name="Pinto D."/>
            <person name="Vollmers J."/>
            <person name="Rivas-Marin E."/>
            <person name="Kohn T."/>
            <person name="Peeters S.H."/>
            <person name="Heuer A."/>
            <person name="Rast P."/>
            <person name="Oberbeckmann S."/>
            <person name="Bunk B."/>
            <person name="Jeske O."/>
            <person name="Meyerdierks A."/>
            <person name="Storesund J.E."/>
            <person name="Kallscheuer N."/>
            <person name="Luecker S."/>
            <person name="Lage O.M."/>
            <person name="Pohl T."/>
            <person name="Merkel B.J."/>
            <person name="Hornburger P."/>
            <person name="Mueller R.-W."/>
            <person name="Bruemmer F."/>
            <person name="Labrenz M."/>
            <person name="Spormann A.M."/>
            <person name="Op den Camp H."/>
            <person name="Overmann J."/>
            <person name="Amann R."/>
            <person name="Jetten M.S.M."/>
            <person name="Mascher T."/>
            <person name="Medema M.H."/>
            <person name="Devos D.P."/>
            <person name="Kaster A.-K."/>
            <person name="Ovreas L."/>
            <person name="Rohde M."/>
            <person name="Galperin M.Y."/>
            <person name="Jogler C."/>
        </authorList>
    </citation>
    <scope>NUCLEOTIDE SEQUENCE [LARGE SCALE GENOMIC DNA]</scope>
    <source>
        <strain evidence="9 10">Pla175</strain>
    </source>
</reference>
<keyword evidence="2" id="KW-0723">Serine/threonine-protein kinase</keyword>
<dbReference type="CDD" id="cd14014">
    <property type="entry name" value="STKc_PknB_like"/>
    <property type="match status" value="1"/>
</dbReference>
<evidence type="ECO:0000256" key="4">
    <source>
        <dbReference type="ARBA" id="ARBA00022741"/>
    </source>
</evidence>
<evidence type="ECO:0000256" key="7">
    <source>
        <dbReference type="PROSITE-ProRule" id="PRU10141"/>
    </source>
</evidence>
<dbReference type="Pfam" id="PF00069">
    <property type="entry name" value="Pkinase"/>
    <property type="match status" value="1"/>
</dbReference>
<keyword evidence="10" id="KW-1185">Reference proteome</keyword>
<dbReference type="PROSITE" id="PS00108">
    <property type="entry name" value="PROTEIN_KINASE_ST"/>
    <property type="match status" value="1"/>
</dbReference>
<name>A0A518D5Z7_9BACT</name>
<dbReference type="KEGG" id="pnd:Pla175_02480"/>
<organism evidence="9 10">
    <name type="scientific">Pirellulimonas nuda</name>
    <dbReference type="NCBI Taxonomy" id="2528009"/>
    <lineage>
        <taxon>Bacteria</taxon>
        <taxon>Pseudomonadati</taxon>
        <taxon>Planctomycetota</taxon>
        <taxon>Planctomycetia</taxon>
        <taxon>Pirellulales</taxon>
        <taxon>Lacipirellulaceae</taxon>
        <taxon>Pirellulimonas</taxon>
    </lineage>
</organism>
<proteinExistence type="predicted"/>
<dbReference type="GO" id="GO:0005524">
    <property type="term" value="F:ATP binding"/>
    <property type="evidence" value="ECO:0007669"/>
    <property type="project" value="UniProtKB-UniRule"/>
</dbReference>
<evidence type="ECO:0000256" key="6">
    <source>
        <dbReference type="ARBA" id="ARBA00022840"/>
    </source>
</evidence>
<dbReference type="SMART" id="SM00220">
    <property type="entry name" value="S_TKc"/>
    <property type="match status" value="1"/>
</dbReference>
<dbReference type="InterPro" id="IPR017441">
    <property type="entry name" value="Protein_kinase_ATP_BS"/>
</dbReference>
<dbReference type="RefSeq" id="WP_145280534.1">
    <property type="nucleotide sequence ID" value="NZ_CP036291.1"/>
</dbReference>
<dbReference type="FunFam" id="1.10.510.10:FF:000021">
    <property type="entry name" value="Serine/threonine protein kinase"/>
    <property type="match status" value="1"/>
</dbReference>
<keyword evidence="3 9" id="KW-0808">Transferase</keyword>
<dbReference type="InterPro" id="IPR000719">
    <property type="entry name" value="Prot_kinase_dom"/>
</dbReference>
<feature type="domain" description="Protein kinase" evidence="8">
    <location>
        <begin position="12"/>
        <end position="271"/>
    </location>
</feature>
<keyword evidence="5 9" id="KW-0418">Kinase</keyword>
<dbReference type="GO" id="GO:0004674">
    <property type="term" value="F:protein serine/threonine kinase activity"/>
    <property type="evidence" value="ECO:0007669"/>
    <property type="project" value="UniProtKB-KW"/>
</dbReference>
<evidence type="ECO:0000256" key="1">
    <source>
        <dbReference type="ARBA" id="ARBA00012513"/>
    </source>
</evidence>
<evidence type="ECO:0000259" key="8">
    <source>
        <dbReference type="PROSITE" id="PS50011"/>
    </source>
</evidence>
<dbReference type="PANTHER" id="PTHR43289">
    <property type="entry name" value="MITOGEN-ACTIVATED PROTEIN KINASE KINASE KINASE 20-RELATED"/>
    <property type="match status" value="1"/>
</dbReference>
<dbReference type="SUPFAM" id="SSF56112">
    <property type="entry name" value="Protein kinase-like (PK-like)"/>
    <property type="match status" value="1"/>
</dbReference>
<dbReference type="Gene3D" id="1.10.510.10">
    <property type="entry name" value="Transferase(Phosphotransferase) domain 1"/>
    <property type="match status" value="1"/>
</dbReference>
<evidence type="ECO:0000256" key="3">
    <source>
        <dbReference type="ARBA" id="ARBA00022679"/>
    </source>
</evidence>
<dbReference type="OrthoDB" id="6111975at2"/>
<dbReference type="PANTHER" id="PTHR43289:SF6">
    <property type="entry name" value="SERINE_THREONINE-PROTEIN KINASE NEKL-3"/>
    <property type="match status" value="1"/>
</dbReference>
<dbReference type="EMBL" id="CP036291">
    <property type="protein sequence ID" value="QDU86894.1"/>
    <property type="molecule type" value="Genomic_DNA"/>
</dbReference>
<gene>
    <name evidence="9" type="primary">pknB_1</name>
    <name evidence="9" type="ORF">Pla175_02480</name>
</gene>
<keyword evidence="4 7" id="KW-0547">Nucleotide-binding</keyword>
<evidence type="ECO:0000313" key="9">
    <source>
        <dbReference type="EMBL" id="QDU86894.1"/>
    </source>
</evidence>
<dbReference type="InterPro" id="IPR011009">
    <property type="entry name" value="Kinase-like_dom_sf"/>
</dbReference>
<dbReference type="PROSITE" id="PS00107">
    <property type="entry name" value="PROTEIN_KINASE_ATP"/>
    <property type="match status" value="1"/>
</dbReference>
<feature type="binding site" evidence="7">
    <location>
        <position position="41"/>
    </location>
    <ligand>
        <name>ATP</name>
        <dbReference type="ChEBI" id="CHEBI:30616"/>
    </ligand>
</feature>
<dbReference type="PROSITE" id="PS50011">
    <property type="entry name" value="PROTEIN_KINASE_DOM"/>
    <property type="match status" value="1"/>
</dbReference>
<evidence type="ECO:0000313" key="10">
    <source>
        <dbReference type="Proteomes" id="UP000317429"/>
    </source>
</evidence>
<protein>
    <recommendedName>
        <fullName evidence="1">non-specific serine/threonine protein kinase</fullName>
        <ecNumber evidence="1">2.7.11.1</ecNumber>
    </recommendedName>
</protein>
<dbReference type="Gene3D" id="3.30.200.20">
    <property type="entry name" value="Phosphorylase Kinase, domain 1"/>
    <property type="match status" value="1"/>
</dbReference>
<dbReference type="EC" id="2.7.11.1" evidence="1"/>